<organism evidence="2 3">
    <name type="scientific">Sphingobacterium phlebotomi</name>
    <dbReference type="NCBI Taxonomy" id="2605433"/>
    <lineage>
        <taxon>Bacteria</taxon>
        <taxon>Pseudomonadati</taxon>
        <taxon>Bacteroidota</taxon>
        <taxon>Sphingobacteriia</taxon>
        <taxon>Sphingobacteriales</taxon>
        <taxon>Sphingobacteriaceae</taxon>
        <taxon>Sphingobacterium</taxon>
    </lineage>
</organism>
<dbReference type="Proteomes" id="UP000322362">
    <property type="component" value="Unassembled WGS sequence"/>
</dbReference>
<reference evidence="2 3" key="1">
    <citation type="submission" date="2019-08" db="EMBL/GenBank/DDBJ databases">
        <title>Phlebobacter frassis gen. nov. sp. nov., a new member of family Sphingobacteriaceae isolated from sand fly rearing media.</title>
        <authorList>
            <person name="Kakumanu M.L."/>
            <person name="Marayati B.F."/>
            <person name="Wada-Katsumata A."/>
            <person name="Wasserberg G."/>
            <person name="Schal C."/>
            <person name="Apperson C.S."/>
            <person name="Ponnusamy L."/>
        </authorList>
    </citation>
    <scope>NUCLEOTIDE SEQUENCE [LARGE SCALE GENOMIC DNA]</scope>
    <source>
        <strain evidence="2 3">SSI9</strain>
    </source>
</reference>
<evidence type="ECO:0000313" key="2">
    <source>
        <dbReference type="EMBL" id="TYR35748.1"/>
    </source>
</evidence>
<evidence type="ECO:0000256" key="1">
    <source>
        <dbReference type="SAM" id="Phobius"/>
    </source>
</evidence>
<feature type="transmembrane region" description="Helical" evidence="1">
    <location>
        <begin position="171"/>
        <end position="190"/>
    </location>
</feature>
<evidence type="ECO:0000313" key="3">
    <source>
        <dbReference type="Proteomes" id="UP000322362"/>
    </source>
</evidence>
<sequence>MNRFWTGYILFFIFIFPMIFEYLPWVFSGNYGFGTRTSPWMAIAYLAVGTIAWICFIFWSYRSFIRPASKQYNDAKSIVKEGIPVVAHVEKKSIKKETDDYQVLDLEISLQNLSGTLVRIPYEISDTRSEKKRFEVGEFIKMRMDPKLRPPIIVPEDVQVKKNNNIIRRRYGAFVGLIAFAVGYLIFSYWLQNGGNGWRFLHFWHPWVTIPFWGLFFGVLIVNVVMGGLLGSFFGGTNNEMELVFKGKPAHASVIDASQTGTYINEQPQIKFKVEFLDDSGQLRTASFKKIVSLMDLHKIDREERIILYLPENPSEVIFAEEYV</sequence>
<accession>A0A5D4H512</accession>
<protein>
    <submittedName>
        <fullName evidence="2">Uncharacterized protein</fullName>
    </submittedName>
</protein>
<name>A0A5D4H512_9SPHI</name>
<feature type="transmembrane region" description="Helical" evidence="1">
    <location>
        <begin position="210"/>
        <end position="234"/>
    </location>
</feature>
<dbReference type="EMBL" id="VTAV01000007">
    <property type="protein sequence ID" value="TYR35748.1"/>
    <property type="molecule type" value="Genomic_DNA"/>
</dbReference>
<keyword evidence="1" id="KW-0472">Membrane</keyword>
<keyword evidence="1" id="KW-1133">Transmembrane helix</keyword>
<keyword evidence="1" id="KW-0812">Transmembrane</keyword>
<dbReference type="AlphaFoldDB" id="A0A5D4H512"/>
<dbReference type="RefSeq" id="WP_148919414.1">
    <property type="nucleotide sequence ID" value="NZ_VTAV01000007.1"/>
</dbReference>
<proteinExistence type="predicted"/>
<feature type="transmembrane region" description="Helical" evidence="1">
    <location>
        <begin position="7"/>
        <end position="27"/>
    </location>
</feature>
<keyword evidence="3" id="KW-1185">Reference proteome</keyword>
<gene>
    <name evidence="2" type="ORF">FXV77_11735</name>
</gene>
<feature type="transmembrane region" description="Helical" evidence="1">
    <location>
        <begin position="39"/>
        <end position="61"/>
    </location>
</feature>
<comment type="caution">
    <text evidence="2">The sequence shown here is derived from an EMBL/GenBank/DDBJ whole genome shotgun (WGS) entry which is preliminary data.</text>
</comment>